<comment type="caution">
    <text evidence="3">The sequence shown here is derived from an EMBL/GenBank/DDBJ whole genome shotgun (WGS) entry which is preliminary data.</text>
</comment>
<dbReference type="Pfam" id="PF13630">
    <property type="entry name" value="SdpI"/>
    <property type="match status" value="1"/>
</dbReference>
<dbReference type="Proteomes" id="UP000823912">
    <property type="component" value="Unassembled WGS sequence"/>
</dbReference>
<gene>
    <name evidence="3" type="ORF">IAA55_09035</name>
</gene>
<evidence type="ECO:0000259" key="2">
    <source>
        <dbReference type="Pfam" id="PF07853"/>
    </source>
</evidence>
<dbReference type="EMBL" id="DVHM01000148">
    <property type="protein sequence ID" value="HIR71412.1"/>
    <property type="molecule type" value="Genomic_DNA"/>
</dbReference>
<accession>A0A9D1EAT5</accession>
<sequence length="221" mass="24642">MKKIKTSYLIFYVFPMLLPLILTLAALPHLPEEIPAHYGFSGQVDRWGSKYEALIFPVITICFGALMALIAWLAAHQEKSGTNNLRTCVISGLLGLALFNAMNLFFLYTAFAQTENLNALALDIYQIMFLLLGLTLLVLGNIMPKVRMNSLVGLRTKWSMKNEQVWKKCQRFGGISLMITGILTILVSLLTGGILCFILSLTLILGDCGLCVWYSRRAAEE</sequence>
<reference evidence="3" key="1">
    <citation type="submission" date="2020-10" db="EMBL/GenBank/DDBJ databases">
        <authorList>
            <person name="Gilroy R."/>
        </authorList>
    </citation>
    <scope>NUCLEOTIDE SEQUENCE</scope>
    <source>
        <strain evidence="3">ChiSjej5B23-6657</strain>
    </source>
</reference>
<keyword evidence="1" id="KW-0472">Membrane</keyword>
<reference evidence="3" key="2">
    <citation type="journal article" date="2021" name="PeerJ">
        <title>Extensive microbial diversity within the chicken gut microbiome revealed by metagenomics and culture.</title>
        <authorList>
            <person name="Gilroy R."/>
            <person name="Ravi A."/>
            <person name="Getino M."/>
            <person name="Pursley I."/>
            <person name="Horton D.L."/>
            <person name="Alikhan N.F."/>
            <person name="Baker D."/>
            <person name="Gharbi K."/>
            <person name="Hall N."/>
            <person name="Watson M."/>
            <person name="Adriaenssens E.M."/>
            <person name="Foster-Nyarko E."/>
            <person name="Jarju S."/>
            <person name="Secka A."/>
            <person name="Antonio M."/>
            <person name="Oren A."/>
            <person name="Chaudhuri R.R."/>
            <person name="La Ragione R."/>
            <person name="Hildebrand F."/>
            <person name="Pallen M.J."/>
        </authorList>
    </citation>
    <scope>NUCLEOTIDE SEQUENCE</scope>
    <source>
        <strain evidence="3">ChiSjej5B23-6657</strain>
    </source>
</reference>
<evidence type="ECO:0000313" key="4">
    <source>
        <dbReference type="Proteomes" id="UP000823912"/>
    </source>
</evidence>
<feature type="transmembrane region" description="Helical" evidence="1">
    <location>
        <begin position="177"/>
        <end position="205"/>
    </location>
</feature>
<feature type="transmembrane region" description="Helical" evidence="1">
    <location>
        <begin position="54"/>
        <end position="75"/>
    </location>
</feature>
<dbReference type="InterPro" id="IPR012867">
    <property type="entry name" value="DUF1648"/>
</dbReference>
<keyword evidence="1" id="KW-1133">Transmembrane helix</keyword>
<protein>
    <submittedName>
        <fullName evidence="3">DUF1648 domain-containing protein</fullName>
    </submittedName>
</protein>
<feature type="transmembrane region" description="Helical" evidence="1">
    <location>
        <begin position="7"/>
        <end position="27"/>
    </location>
</feature>
<organism evidence="3 4">
    <name type="scientific">Candidatus Pullilachnospira gallistercoris</name>
    <dbReference type="NCBI Taxonomy" id="2840911"/>
    <lineage>
        <taxon>Bacteria</taxon>
        <taxon>Bacillati</taxon>
        <taxon>Bacillota</taxon>
        <taxon>Clostridia</taxon>
        <taxon>Lachnospirales</taxon>
        <taxon>Lachnospiraceae</taxon>
        <taxon>Lachnospiraceae incertae sedis</taxon>
        <taxon>Candidatus Pullilachnospira</taxon>
    </lineage>
</organism>
<feature type="transmembrane region" description="Helical" evidence="1">
    <location>
        <begin position="124"/>
        <end position="142"/>
    </location>
</feature>
<dbReference type="Pfam" id="PF07853">
    <property type="entry name" value="DUF1648"/>
    <property type="match status" value="1"/>
</dbReference>
<evidence type="ECO:0000313" key="3">
    <source>
        <dbReference type="EMBL" id="HIR71412.1"/>
    </source>
</evidence>
<feature type="transmembrane region" description="Helical" evidence="1">
    <location>
        <begin position="87"/>
        <end position="112"/>
    </location>
</feature>
<dbReference type="AlphaFoldDB" id="A0A9D1EAT5"/>
<feature type="domain" description="DUF1648" evidence="2">
    <location>
        <begin position="17"/>
        <end position="61"/>
    </location>
</feature>
<proteinExistence type="predicted"/>
<evidence type="ECO:0000256" key="1">
    <source>
        <dbReference type="SAM" id="Phobius"/>
    </source>
</evidence>
<dbReference type="PANTHER" id="PTHR37810">
    <property type="entry name" value="IMMUNITY PROTEIN SDPI"/>
    <property type="match status" value="1"/>
</dbReference>
<name>A0A9D1EAT5_9FIRM</name>
<dbReference type="InterPro" id="IPR025962">
    <property type="entry name" value="SdpI/YhfL"/>
</dbReference>
<dbReference type="InterPro" id="IPR026272">
    <property type="entry name" value="SdpI"/>
</dbReference>
<keyword evidence="1" id="KW-0812">Transmembrane</keyword>
<dbReference type="PIRSF" id="PIRSF038959">
    <property type="entry name" value="SdpI"/>
    <property type="match status" value="1"/>
</dbReference>
<dbReference type="GO" id="GO:0009636">
    <property type="term" value="P:response to toxic substance"/>
    <property type="evidence" value="ECO:0007669"/>
    <property type="project" value="TreeGrafter"/>
</dbReference>
<dbReference type="PANTHER" id="PTHR37810:SF5">
    <property type="entry name" value="IMMUNITY PROTEIN SDPI"/>
    <property type="match status" value="1"/>
</dbReference>